<keyword evidence="1" id="KW-0472">Membrane</keyword>
<sequence length="58" mass="6343">MDGLWLLIAIISVAILTIICMVGAFIYYMCNKYGSGEKTLEVHTELTISTTSDGKANK</sequence>
<evidence type="ECO:0000313" key="3">
    <source>
        <dbReference type="Proteomes" id="UP000605970"/>
    </source>
</evidence>
<protein>
    <submittedName>
        <fullName evidence="2">Uncharacterized protein</fullName>
    </submittedName>
</protein>
<dbReference type="EMBL" id="JABEBT010000068">
    <property type="protein sequence ID" value="KAF7633879.1"/>
    <property type="molecule type" value="Genomic_DNA"/>
</dbReference>
<organism evidence="2 3">
    <name type="scientific">Meloidogyne graminicola</name>
    <dbReference type="NCBI Taxonomy" id="189291"/>
    <lineage>
        <taxon>Eukaryota</taxon>
        <taxon>Metazoa</taxon>
        <taxon>Ecdysozoa</taxon>
        <taxon>Nematoda</taxon>
        <taxon>Chromadorea</taxon>
        <taxon>Rhabditida</taxon>
        <taxon>Tylenchina</taxon>
        <taxon>Tylenchomorpha</taxon>
        <taxon>Tylenchoidea</taxon>
        <taxon>Meloidogynidae</taxon>
        <taxon>Meloidogyninae</taxon>
        <taxon>Meloidogyne</taxon>
    </lineage>
</organism>
<keyword evidence="1" id="KW-0812">Transmembrane</keyword>
<evidence type="ECO:0000256" key="1">
    <source>
        <dbReference type="SAM" id="Phobius"/>
    </source>
</evidence>
<reference evidence="2" key="1">
    <citation type="journal article" date="2020" name="Ecol. Evol.">
        <title>Genome structure and content of the rice root-knot nematode (Meloidogyne graminicola).</title>
        <authorList>
            <person name="Phan N.T."/>
            <person name="Danchin E.G.J."/>
            <person name="Klopp C."/>
            <person name="Perfus-Barbeoch L."/>
            <person name="Kozlowski D.K."/>
            <person name="Koutsovoulos G.D."/>
            <person name="Lopez-Roques C."/>
            <person name="Bouchez O."/>
            <person name="Zahm M."/>
            <person name="Besnard G."/>
            <person name="Bellafiore S."/>
        </authorList>
    </citation>
    <scope>NUCLEOTIDE SEQUENCE</scope>
    <source>
        <strain evidence="2">VN-18</strain>
    </source>
</reference>
<gene>
    <name evidence="2" type="ORF">Mgra_00006741</name>
</gene>
<keyword evidence="1" id="KW-1133">Transmembrane helix</keyword>
<keyword evidence="3" id="KW-1185">Reference proteome</keyword>
<comment type="caution">
    <text evidence="2">The sequence shown here is derived from an EMBL/GenBank/DDBJ whole genome shotgun (WGS) entry which is preliminary data.</text>
</comment>
<dbReference type="Proteomes" id="UP000605970">
    <property type="component" value="Unassembled WGS sequence"/>
</dbReference>
<accession>A0A8S9ZKQ3</accession>
<proteinExistence type="predicted"/>
<feature type="transmembrane region" description="Helical" evidence="1">
    <location>
        <begin position="6"/>
        <end position="28"/>
    </location>
</feature>
<dbReference type="AlphaFoldDB" id="A0A8S9ZKQ3"/>
<name>A0A8S9ZKQ3_9BILA</name>
<evidence type="ECO:0000313" key="2">
    <source>
        <dbReference type="EMBL" id="KAF7633879.1"/>
    </source>
</evidence>